<accession>A0ACC6M7J7</accession>
<proteinExistence type="predicted"/>
<sequence length="180" mass="20637">MFVHQIDEELSLRLIELRDADRVFELINHSREYLREWLNFVDGTVKVEDTKAFIDSCIRGYADNKSLNTVVLYKGAIVGVAGFNSIDWTNKIAYIGYWLGEDYQGNGVMARVAKALTDYALKELQLNKVEIRAAVGNQKSRNIPERLGFVEEGHIRSAEYIYDHFVDHVVYGVLASEWSE</sequence>
<gene>
    <name evidence="1" type="ORF">SH601_12760</name>
</gene>
<evidence type="ECO:0000313" key="2">
    <source>
        <dbReference type="Proteomes" id="UP001277972"/>
    </source>
</evidence>
<keyword evidence="1" id="KW-0808">Transferase</keyword>
<name>A0ACC6M7J7_9BACI</name>
<organism evidence="1 2">
    <name type="scientific">Gracilibacillus pellucidus</name>
    <dbReference type="NCBI Taxonomy" id="3095368"/>
    <lineage>
        <taxon>Bacteria</taxon>
        <taxon>Bacillati</taxon>
        <taxon>Bacillota</taxon>
        <taxon>Bacilli</taxon>
        <taxon>Bacillales</taxon>
        <taxon>Bacillaceae</taxon>
        <taxon>Gracilibacillus</taxon>
    </lineage>
</organism>
<evidence type="ECO:0000313" key="1">
    <source>
        <dbReference type="EMBL" id="MDX8046856.1"/>
    </source>
</evidence>
<comment type="caution">
    <text evidence="1">The sequence shown here is derived from an EMBL/GenBank/DDBJ whole genome shotgun (WGS) entry which is preliminary data.</text>
</comment>
<keyword evidence="2" id="KW-1185">Reference proteome</keyword>
<dbReference type="EC" id="2.-.-.-" evidence="1"/>
<reference evidence="1" key="1">
    <citation type="submission" date="2023-11" db="EMBL/GenBank/DDBJ databases">
        <title>Gracilibacillus pellucida a moderately halophilic bacterium isolated from saline soil in Xinjiang province.</title>
        <authorList>
            <person name="Zhang Z."/>
            <person name="Tan F."/>
            <person name="Wang Y."/>
            <person name="Xia M."/>
        </authorList>
    </citation>
    <scope>NUCLEOTIDE SEQUENCE</scope>
    <source>
        <strain evidence="1">S3-1-1</strain>
    </source>
</reference>
<dbReference type="Proteomes" id="UP001277972">
    <property type="component" value="Unassembled WGS sequence"/>
</dbReference>
<dbReference type="EMBL" id="JAWZSR010000007">
    <property type="protein sequence ID" value="MDX8046856.1"/>
    <property type="molecule type" value="Genomic_DNA"/>
</dbReference>
<protein>
    <submittedName>
        <fullName evidence="1">GNAT family protein</fullName>
        <ecNumber evidence="1">2.-.-.-</ecNumber>
    </submittedName>
</protein>